<evidence type="ECO:0000256" key="7">
    <source>
        <dbReference type="ARBA" id="ARBA00022859"/>
    </source>
</evidence>
<dbReference type="Pfam" id="PF20173">
    <property type="entry name" value="ZnF_RZ-type"/>
    <property type="match status" value="1"/>
</dbReference>
<feature type="domain" description="RZ-type" evidence="9">
    <location>
        <begin position="853"/>
        <end position="924"/>
    </location>
</feature>
<name>A0AAV1IEW8_9CHLO</name>
<comment type="subcellular location">
    <subcellularLocation>
        <location evidence="1">Cytoplasm</location>
    </subcellularLocation>
</comment>
<dbReference type="FunFam" id="3.40.50.300:FF:001660">
    <property type="entry name" value="NF-X1 finger and helicase protein, putative"/>
    <property type="match status" value="1"/>
</dbReference>
<dbReference type="PANTHER" id="PTHR10887:SF341">
    <property type="entry name" value="NFX1-TYPE ZINC FINGER-CONTAINING PROTEIN 1"/>
    <property type="match status" value="1"/>
</dbReference>
<keyword evidence="7" id="KW-0391">Immunity</keyword>
<dbReference type="PROSITE" id="PS51981">
    <property type="entry name" value="ZF_RZ"/>
    <property type="match status" value="1"/>
</dbReference>
<dbReference type="Gene3D" id="3.40.50.300">
    <property type="entry name" value="P-loop containing nucleotide triphosphate hydrolases"/>
    <property type="match status" value="2"/>
</dbReference>
<dbReference type="GO" id="GO:0004386">
    <property type="term" value="F:helicase activity"/>
    <property type="evidence" value="ECO:0007669"/>
    <property type="project" value="InterPro"/>
</dbReference>
<dbReference type="EMBL" id="CAUYUE010000012">
    <property type="protein sequence ID" value="CAK0785619.1"/>
    <property type="molecule type" value="Genomic_DNA"/>
</dbReference>
<keyword evidence="6" id="KW-0862">Zinc</keyword>
<dbReference type="PANTHER" id="PTHR10887">
    <property type="entry name" value="DNA2/NAM7 HELICASE FAMILY"/>
    <property type="match status" value="1"/>
</dbReference>
<keyword evidence="2" id="KW-0963">Cytoplasm</keyword>
<keyword evidence="3" id="KW-0479">Metal-binding</keyword>
<organism evidence="10 11">
    <name type="scientific">Coccomyxa viridis</name>
    <dbReference type="NCBI Taxonomy" id="1274662"/>
    <lineage>
        <taxon>Eukaryota</taxon>
        <taxon>Viridiplantae</taxon>
        <taxon>Chlorophyta</taxon>
        <taxon>core chlorophytes</taxon>
        <taxon>Trebouxiophyceae</taxon>
        <taxon>Trebouxiophyceae incertae sedis</taxon>
        <taxon>Coccomyxaceae</taxon>
        <taxon>Coccomyxa</taxon>
    </lineage>
</organism>
<evidence type="ECO:0000256" key="1">
    <source>
        <dbReference type="ARBA" id="ARBA00004496"/>
    </source>
</evidence>
<reference evidence="10 11" key="1">
    <citation type="submission" date="2023-10" db="EMBL/GenBank/DDBJ databases">
        <authorList>
            <person name="Maclean D."/>
            <person name="Macfadyen A."/>
        </authorList>
    </citation>
    <scope>NUCLEOTIDE SEQUENCE [LARGE SCALE GENOMIC DNA]</scope>
</reference>
<keyword evidence="8" id="KW-0175">Coiled coil</keyword>
<dbReference type="Pfam" id="PF13086">
    <property type="entry name" value="AAA_11"/>
    <property type="match status" value="1"/>
</dbReference>
<evidence type="ECO:0000313" key="10">
    <source>
        <dbReference type="EMBL" id="CAK0785619.1"/>
    </source>
</evidence>
<protein>
    <recommendedName>
        <fullName evidence="9">RZ-type domain-containing protein</fullName>
    </recommendedName>
</protein>
<evidence type="ECO:0000256" key="2">
    <source>
        <dbReference type="ARBA" id="ARBA00022490"/>
    </source>
</evidence>
<dbReference type="InterPro" id="IPR027417">
    <property type="entry name" value="P-loop_NTPase"/>
</dbReference>
<dbReference type="Proteomes" id="UP001314263">
    <property type="component" value="Unassembled WGS sequence"/>
</dbReference>
<dbReference type="InterPro" id="IPR047187">
    <property type="entry name" value="SF1_C_Upf1"/>
</dbReference>
<evidence type="ECO:0000256" key="5">
    <source>
        <dbReference type="ARBA" id="ARBA00022771"/>
    </source>
</evidence>
<evidence type="ECO:0000256" key="6">
    <source>
        <dbReference type="ARBA" id="ARBA00022833"/>
    </source>
</evidence>
<dbReference type="AlphaFoldDB" id="A0AAV1IEW8"/>
<dbReference type="InterPro" id="IPR000967">
    <property type="entry name" value="Znf_NFX1"/>
</dbReference>
<sequence>MLEVREAHDDISLNVLRNASVVGMTTAGVASNQMLVRALDPRIVVVEEAAEVLEAQVLASLAPNTQHLILIGDHEQLRPKSESYELTAEAGLGYNLDISMFERLVRVGDYPVQTLATQRRMRPEISKLIRTTIYPSLEDHISTQKYPEVMGMQQPLFFWNHNYMESGSDSETRSKYNCEEAVMAAKLAKYLVQQGYRSGEVTILTPYLGQLNQLRREVSKFSVCKLDDRAKDQLDALQDGDTGRSLAAEPEAQLHWRQHSTTTALSGAVKFATIDNFQGEESTIIILSLVRHNTHGTIGFLRAKNRINVLLSRAKHGMYILGNAAMLRQGHNAKAKTWPQVLNILEEDDCLGNEVRLVCQNHPNTITPISTAADFDLLACEGGCSRQCDQRLPCGHACQRACHVDDLEHQTDTCREPCPRLHDPCQHACPKLCFEKCGECNFIVPGPFKLPCGHSLTHIPCSSSQDLSSVKCKETVDVTLERCKHTVPCPCHKVQDLKDDPGKCTETCGALLDCGHTCMSACGVCHNQGQNNRTGGAETSPAHPTCQKRCDRQLFCGHTCDKPCHGKGSGSCQLPCGAPCDKMPCNERCKKLLKCGHRCPVVCGEPCPGREFCIVCGKSDKMVMDLIMCEEKPLTSCTDEELLEDPLVVLPCKHVLVLSSVDGILELDSFYYSITSASGTKTWTMPAPLQGEHQPGKSCPQCRTPIYGLFRYGRSLKKRAIDMAQRTFLQDSEGRLRKAEEVLSTAEAALIEWNGQALMAAAKVEAGCIGSLAREKSAYRTLELPDVDHLCAHIRDVQLHALDNAAQLCDKAILLASKFGSGSGAMWPQSTLEEAKALLEQLPHYKARLEEPSTKRELQQIRSALFAADPLLAYNGHAYTCPNGHTYFIGDCGGAVQASHCPECGSAIGGSHHRLAAGNRSTDF</sequence>
<dbReference type="SUPFAM" id="SSF52540">
    <property type="entry name" value="P-loop containing nucleoside triphosphate hydrolases"/>
    <property type="match status" value="1"/>
</dbReference>
<dbReference type="SMART" id="SM00438">
    <property type="entry name" value="ZnF_NFX"/>
    <property type="match status" value="4"/>
</dbReference>
<dbReference type="InterPro" id="IPR041679">
    <property type="entry name" value="DNA2/NAM7-like_C"/>
</dbReference>
<dbReference type="Pfam" id="PF13087">
    <property type="entry name" value="AAA_12"/>
    <property type="match status" value="1"/>
</dbReference>
<dbReference type="GO" id="GO:0031048">
    <property type="term" value="P:regulatory ncRNA-mediated heterochromatin formation"/>
    <property type="evidence" value="ECO:0007669"/>
    <property type="project" value="TreeGrafter"/>
</dbReference>
<dbReference type="GO" id="GO:0002376">
    <property type="term" value="P:immune system process"/>
    <property type="evidence" value="ECO:0007669"/>
    <property type="project" value="UniProtKB-KW"/>
</dbReference>
<keyword evidence="11" id="KW-1185">Reference proteome</keyword>
<dbReference type="GO" id="GO:0008270">
    <property type="term" value="F:zinc ion binding"/>
    <property type="evidence" value="ECO:0007669"/>
    <property type="project" value="UniProtKB-KW"/>
</dbReference>
<keyword evidence="4" id="KW-0677">Repeat</keyword>
<dbReference type="CDD" id="cd06008">
    <property type="entry name" value="NF-X1-zinc-finger"/>
    <property type="match status" value="1"/>
</dbReference>
<dbReference type="InterPro" id="IPR045055">
    <property type="entry name" value="DNA2/NAM7-like"/>
</dbReference>
<evidence type="ECO:0000256" key="3">
    <source>
        <dbReference type="ARBA" id="ARBA00022723"/>
    </source>
</evidence>
<dbReference type="GO" id="GO:0005737">
    <property type="term" value="C:cytoplasm"/>
    <property type="evidence" value="ECO:0007669"/>
    <property type="project" value="UniProtKB-SubCell"/>
</dbReference>
<dbReference type="InterPro" id="IPR046439">
    <property type="entry name" value="ZF_RZ_dom"/>
</dbReference>
<gene>
    <name evidence="10" type="ORF">CVIRNUC_008830</name>
</gene>
<keyword evidence="5" id="KW-0863">Zinc-finger</keyword>
<dbReference type="GO" id="GO:0031380">
    <property type="term" value="C:nuclear RNA-directed RNA polymerase complex"/>
    <property type="evidence" value="ECO:0007669"/>
    <property type="project" value="TreeGrafter"/>
</dbReference>
<proteinExistence type="predicted"/>
<evidence type="ECO:0000256" key="4">
    <source>
        <dbReference type="ARBA" id="ARBA00022737"/>
    </source>
</evidence>
<comment type="caution">
    <text evidence="10">The sequence shown here is derived from an EMBL/GenBank/DDBJ whole genome shotgun (WGS) entry which is preliminary data.</text>
</comment>
<accession>A0AAV1IEW8</accession>
<dbReference type="CDD" id="cd18808">
    <property type="entry name" value="SF1_C_Upf1"/>
    <property type="match status" value="1"/>
</dbReference>
<evidence type="ECO:0000313" key="11">
    <source>
        <dbReference type="Proteomes" id="UP001314263"/>
    </source>
</evidence>
<evidence type="ECO:0000256" key="8">
    <source>
        <dbReference type="SAM" id="Coils"/>
    </source>
</evidence>
<dbReference type="InterPro" id="IPR041677">
    <property type="entry name" value="DNA2/NAM7_AAA_11"/>
</dbReference>
<evidence type="ECO:0000259" key="9">
    <source>
        <dbReference type="PROSITE" id="PS51981"/>
    </source>
</evidence>
<feature type="coiled-coil region" evidence="8">
    <location>
        <begin position="729"/>
        <end position="756"/>
    </location>
</feature>